<keyword evidence="1" id="KW-1133">Transmembrane helix</keyword>
<keyword evidence="1" id="KW-0472">Membrane</keyword>
<reference evidence="2" key="1">
    <citation type="journal article" date="2020" name="Nature">
        <title>Giant virus diversity and host interactions through global metagenomics.</title>
        <authorList>
            <person name="Schulz F."/>
            <person name="Roux S."/>
            <person name="Paez-Espino D."/>
            <person name="Jungbluth S."/>
            <person name="Walsh D.A."/>
            <person name="Denef V.J."/>
            <person name="McMahon K.D."/>
            <person name="Konstantinidis K.T."/>
            <person name="Eloe-Fadrosh E.A."/>
            <person name="Kyrpides N.C."/>
            <person name="Woyke T."/>
        </authorList>
    </citation>
    <scope>NUCLEOTIDE SEQUENCE</scope>
    <source>
        <strain evidence="2">GVMAG-M-3300026093-6</strain>
    </source>
</reference>
<feature type="transmembrane region" description="Helical" evidence="1">
    <location>
        <begin position="67"/>
        <end position="86"/>
    </location>
</feature>
<accession>A0A6C0JG45</accession>
<dbReference type="AlphaFoldDB" id="A0A6C0JG45"/>
<sequence>MKYLKQFIIGSSFLIFAPFFWLVDKNLTKKTYTYFDYTVTAPIYFGVWNVLSLIIAEYFGLTMRERFLVVTPLAALNIVLFAKLYKKYDFNKKEWLEYATLLYAMYLVLWNVIVYYLETAI</sequence>
<organism evidence="2">
    <name type="scientific">viral metagenome</name>
    <dbReference type="NCBI Taxonomy" id="1070528"/>
    <lineage>
        <taxon>unclassified sequences</taxon>
        <taxon>metagenomes</taxon>
        <taxon>organismal metagenomes</taxon>
    </lineage>
</organism>
<feature type="transmembrane region" description="Helical" evidence="1">
    <location>
        <begin position="7"/>
        <end position="23"/>
    </location>
</feature>
<evidence type="ECO:0000256" key="1">
    <source>
        <dbReference type="SAM" id="Phobius"/>
    </source>
</evidence>
<feature type="transmembrane region" description="Helical" evidence="1">
    <location>
        <begin position="98"/>
        <end position="117"/>
    </location>
</feature>
<evidence type="ECO:0000313" key="2">
    <source>
        <dbReference type="EMBL" id="QHU03427.1"/>
    </source>
</evidence>
<keyword evidence="1" id="KW-0812">Transmembrane</keyword>
<protein>
    <submittedName>
        <fullName evidence="2">Uncharacterized protein</fullName>
    </submittedName>
</protein>
<proteinExistence type="predicted"/>
<name>A0A6C0JG45_9ZZZZ</name>
<feature type="transmembrane region" description="Helical" evidence="1">
    <location>
        <begin position="43"/>
        <end position="60"/>
    </location>
</feature>
<dbReference type="EMBL" id="MN740378">
    <property type="protein sequence ID" value="QHU03427.1"/>
    <property type="molecule type" value="Genomic_DNA"/>
</dbReference>